<dbReference type="InterPro" id="IPR027417">
    <property type="entry name" value="P-loop_NTPase"/>
</dbReference>
<dbReference type="Gene3D" id="3.40.50.300">
    <property type="entry name" value="P-loop containing nucleotide triphosphate hydrolases"/>
    <property type="match status" value="1"/>
</dbReference>
<reference evidence="2" key="1">
    <citation type="submission" date="2018-04" db="EMBL/GenBank/DDBJ databases">
        <authorList>
            <person name="Cornet L."/>
        </authorList>
    </citation>
    <scope>NUCLEOTIDE SEQUENCE [LARGE SCALE GENOMIC DNA]</scope>
</reference>
<dbReference type="Pfam" id="PF14516">
    <property type="entry name" value="AAA_35"/>
    <property type="match status" value="1"/>
</dbReference>
<proteinExistence type="predicted"/>
<gene>
    <name evidence="1" type="ORF">DCF25_08070</name>
</gene>
<comment type="caution">
    <text evidence="1">The sequence shown here is derived from an EMBL/GenBank/DDBJ whole genome shotgun (WGS) entry which is preliminary data.</text>
</comment>
<name>A0A2W4URL8_9CYAN</name>
<evidence type="ECO:0008006" key="3">
    <source>
        <dbReference type="Google" id="ProtNLM"/>
    </source>
</evidence>
<dbReference type="AlphaFoldDB" id="A0A2W4URL8"/>
<protein>
    <recommendedName>
        <fullName evidence="3">Serine/threonine protein kinase</fullName>
    </recommendedName>
</protein>
<dbReference type="SUPFAM" id="SSF52540">
    <property type="entry name" value="P-loop containing nucleoside triphosphate hydrolases"/>
    <property type="match status" value="1"/>
</dbReference>
<organism evidence="1 2">
    <name type="scientific">Leptolyngbya foveolarum</name>
    <dbReference type="NCBI Taxonomy" id="47253"/>
    <lineage>
        <taxon>Bacteria</taxon>
        <taxon>Bacillati</taxon>
        <taxon>Cyanobacteriota</taxon>
        <taxon>Cyanophyceae</taxon>
        <taxon>Leptolyngbyales</taxon>
        <taxon>Leptolyngbyaceae</taxon>
        <taxon>Leptolyngbya group</taxon>
        <taxon>Leptolyngbya</taxon>
    </lineage>
</organism>
<dbReference type="Proteomes" id="UP000249354">
    <property type="component" value="Unassembled WGS sequence"/>
</dbReference>
<evidence type="ECO:0000313" key="1">
    <source>
        <dbReference type="EMBL" id="PZO19629.1"/>
    </source>
</evidence>
<accession>A0A2W4URL8</accession>
<sequence length="375" mass="42708">MNRAHDLNNQTARKIFIHSQVGDLLSTEATATQLAFPSVGLSVTSSFYVPRPPAEEQAFNELKRPGGLLRIKAPSNTGKTSLLLRALEYARREGALTVLINMQEADTAILEDLGLFLRWLCRNVTQQLNLENKLDDYWDEEIGNKVSCKIYFREYILAQLSVPVVLALDEVDQLFDYPPLVQEFLPMLRVWHEEAAEIVVWQKLRLALVYNTEVYVPLKLSQSPFNIGLSVQLPALSMAQTELLARQYKLFYVDGVELAQLRRLHTLVAGHPYLIQLALYWLSERKLELPELLEDAPTQSGIYRCHLLRYWQILDRQEPLKVALSEVILSPAGGAEIDGLLAHQLERMGLIRLSGNMAHISNDLYRLYFKNLLAA</sequence>
<reference evidence="1 2" key="2">
    <citation type="submission" date="2018-06" db="EMBL/GenBank/DDBJ databases">
        <title>Metagenomic assembly of (sub)arctic Cyanobacteria and their associated microbiome from non-axenic cultures.</title>
        <authorList>
            <person name="Baurain D."/>
        </authorList>
    </citation>
    <scope>NUCLEOTIDE SEQUENCE [LARGE SCALE GENOMIC DNA]</scope>
    <source>
        <strain evidence="1">ULC129bin1</strain>
    </source>
</reference>
<dbReference type="EMBL" id="QBMC01000040">
    <property type="protein sequence ID" value="PZO19629.1"/>
    <property type="molecule type" value="Genomic_DNA"/>
</dbReference>
<evidence type="ECO:0000313" key="2">
    <source>
        <dbReference type="Proteomes" id="UP000249354"/>
    </source>
</evidence>